<organism evidence="4 7">
    <name type="scientific">Mycolicibacterium rufum</name>
    <dbReference type="NCBI Taxonomy" id="318424"/>
    <lineage>
        <taxon>Bacteria</taxon>
        <taxon>Bacillati</taxon>
        <taxon>Actinomycetota</taxon>
        <taxon>Actinomycetes</taxon>
        <taxon>Mycobacteriales</taxon>
        <taxon>Mycobacteriaceae</taxon>
        <taxon>Mycolicibacterium</taxon>
    </lineage>
</organism>
<dbReference type="EMBL" id="CP092427">
    <property type="protein sequence ID" value="ULP37368.1"/>
    <property type="molecule type" value="Genomic_DNA"/>
</dbReference>
<dbReference type="PANTHER" id="PTHR19857:SF21">
    <property type="entry name" value="ANAPHASE-PROMOTING COMPLEX SUBUNIT 4 WD40 DOMAIN-CONTAINING PROTEIN"/>
    <property type="match status" value="1"/>
</dbReference>
<dbReference type="InterPro" id="IPR011047">
    <property type="entry name" value="Quinoprotein_ADH-like_sf"/>
</dbReference>
<proteinExistence type="predicted"/>
<dbReference type="Proteomes" id="UP001055159">
    <property type="component" value="Chromosome"/>
</dbReference>
<evidence type="ECO:0000256" key="3">
    <source>
        <dbReference type="PROSITE-ProRule" id="PRU00221"/>
    </source>
</evidence>
<dbReference type="Gene3D" id="2.130.10.10">
    <property type="entry name" value="YVTN repeat-like/Quinoprotein amine dehydrogenase"/>
    <property type="match status" value="3"/>
</dbReference>
<reference evidence="4" key="1">
    <citation type="submission" date="2020-07" db="EMBL/GenBank/DDBJ databases">
        <authorList>
            <person name="Pettersson B.M.F."/>
            <person name="Behra P.R.K."/>
            <person name="Ramesh M."/>
            <person name="Das S."/>
            <person name="Dasgupta S."/>
            <person name="Kirsebom L.A."/>
        </authorList>
    </citation>
    <scope>NUCLEOTIDE SEQUENCE</scope>
    <source>
        <strain evidence="4">DSM 45406</strain>
    </source>
</reference>
<protein>
    <submittedName>
        <fullName evidence="4">WD40 repeat domain-containing protein</fullName>
    </submittedName>
</protein>
<dbReference type="PROSITE" id="PS50082">
    <property type="entry name" value="WD_REPEATS_2"/>
    <property type="match status" value="2"/>
</dbReference>
<evidence type="ECO:0000313" key="4">
    <source>
        <dbReference type="EMBL" id="MCV7071309.1"/>
    </source>
</evidence>
<keyword evidence="1 3" id="KW-0853">WD repeat</keyword>
<evidence type="ECO:0000256" key="2">
    <source>
        <dbReference type="ARBA" id="ARBA00022737"/>
    </source>
</evidence>
<feature type="repeat" description="WD" evidence="3">
    <location>
        <begin position="556"/>
        <end position="579"/>
    </location>
</feature>
<keyword evidence="2" id="KW-0677">Repeat</keyword>
<dbReference type="InterPro" id="IPR015943">
    <property type="entry name" value="WD40/YVTN_repeat-like_dom_sf"/>
</dbReference>
<feature type="repeat" description="WD" evidence="3">
    <location>
        <begin position="777"/>
        <end position="798"/>
    </location>
</feature>
<dbReference type="RefSeq" id="WP_239735659.1">
    <property type="nucleotide sequence ID" value="NZ_CP092427.2"/>
</dbReference>
<evidence type="ECO:0000313" key="6">
    <source>
        <dbReference type="Proteomes" id="UP001055159"/>
    </source>
</evidence>
<evidence type="ECO:0000313" key="5">
    <source>
        <dbReference type="EMBL" id="ULP37368.1"/>
    </source>
</evidence>
<gene>
    <name evidence="4" type="ORF">H7H73_13575</name>
    <name evidence="5" type="ORF">MJO55_02700</name>
</gene>
<dbReference type="InterPro" id="IPR051179">
    <property type="entry name" value="WD_repeat_multifunction"/>
</dbReference>
<dbReference type="PANTHER" id="PTHR19857">
    <property type="entry name" value="MITOCHONDRIAL DIVISION PROTEIN 1-RELATED"/>
    <property type="match status" value="1"/>
</dbReference>
<reference evidence="4" key="2">
    <citation type="journal article" date="2022" name="BMC Genomics">
        <title>Comparative genome analysis of mycobacteria focusing on tRNA and non-coding RNA.</title>
        <authorList>
            <person name="Behra P.R.K."/>
            <person name="Pettersson B.M.F."/>
            <person name="Ramesh M."/>
            <person name="Das S."/>
            <person name="Dasgupta S."/>
            <person name="Kirsebom L.A."/>
        </authorList>
    </citation>
    <scope>NUCLEOTIDE SEQUENCE</scope>
    <source>
        <strain evidence="4">DSM 45406</strain>
    </source>
</reference>
<accession>A0A9X2YC81</accession>
<dbReference type="AlphaFoldDB" id="A0A9X2YC81"/>
<dbReference type="SMART" id="SM00320">
    <property type="entry name" value="WD40"/>
    <property type="match status" value="7"/>
</dbReference>
<dbReference type="InterPro" id="IPR001680">
    <property type="entry name" value="WD40_rpt"/>
</dbReference>
<reference evidence="5" key="3">
    <citation type="submission" date="2022-08" db="EMBL/GenBank/DDBJ databases">
        <title>Whole genome sequencing of non-tuberculosis mycobacteria type-strains.</title>
        <authorList>
            <person name="Igarashi Y."/>
            <person name="Osugi A."/>
            <person name="Mitarai S."/>
        </authorList>
    </citation>
    <scope>NUCLEOTIDE SEQUENCE</scope>
    <source>
        <strain evidence="5">JCM 16372</strain>
    </source>
</reference>
<evidence type="ECO:0000256" key="1">
    <source>
        <dbReference type="ARBA" id="ARBA00022574"/>
    </source>
</evidence>
<dbReference type="Proteomes" id="UP001140272">
    <property type="component" value="Unassembled WGS sequence"/>
</dbReference>
<dbReference type="EMBL" id="JACKRN010000462">
    <property type="protein sequence ID" value="MCV7071309.1"/>
    <property type="molecule type" value="Genomic_DNA"/>
</dbReference>
<sequence>MAAVHARNRDVYELTQSIGRQIAPQEAIAGVDHLIRFVKSMPESPLIVVDALDESIEPTAVMSELLLRIIDERNASGGPICRMLVGTRDEERFSHLFGTASPHAIIDLDKTDFGRLETDISSYIQDLIREQDPHLDRAMVRAFAAATAEKVTPKERPGSGSRIEIGPFLLAQIHTFRMIDGPLLQIGDVDVAKSLGSAAPVTVEEAFLSEFEEESEPWLKPLLTAFALSFGNGMPLLHARSIAVNITAGELPWRSDRELRELAFGRARFYLRTDIDIDGSTLYGLFHQSLQEYLLRELDARTSEAYASTFAALRDDLGYGPASGPDWENRVTPYLRRYFGSYARRAGELDSVVSDIHFLIHAEHNHVMDSLRSLQTIQARRTAAAYRISHSYHRIADSDSRLFRLALDAARINEAKLLTDIRNLSATSTAILPRWSTGTIAAYVPTTDVREIDFEATVIRVTRFEGRKVCVIGCYDGEIQVRDLKSGDLLQRFYTNRWPLRDVTCAETEGDVLAISVSQGMAYVWSLTSGSLVRVIGTPADRLSVVATIRWGCRDLLVTGAVEGKLKVWDLARGSQLHTLTGKRGVSRSMACFVLNGRPVAAAATDSGRTHVWDLLTGELLRSFEVVAEYVTCIHLSGKPMLITANAAGAVRTLDLNTSHCEEQFALRRGVPIKLASSVLDGNPVLVVHGPRDSGWVGIWDLADRRFVRELRSYLTNATAVVVEEVAGRTLAVTASADRHLYWCDLSVKPSIDEVLVPMSPIKAIAVTEIGPHTVAVSGGIDGSIEVWNLSSRERTLPTINSSQGIGVTDIACVNMNGQVVAAVLLEDGSLGTLLIHPDISPITQHLPAQGQYSLDREQHLALDGASTKPSFVVARKTRLHIVNFQGDDSWVFDLAALDAPAQPRVGSIDIHEGIYRILSLDVYSTPAQSWAVVCSSSVRSSSIDWLQREVRVYDLREKLLIRKFNAPGLKRLIVADIDDTKVVAGVGDACRISVWDIATGRRLRTIGPEKEWTSITYGIIGQQHVALVGAADGELSIWDIVSGRELFTQIFPAAINRVTVAIQAVVVSFGDDLAVVDVPGLGTRA</sequence>
<keyword evidence="6" id="KW-1185">Reference proteome</keyword>
<dbReference type="SUPFAM" id="SSF50998">
    <property type="entry name" value="Quinoprotein alcohol dehydrogenase-like"/>
    <property type="match status" value="1"/>
</dbReference>
<evidence type="ECO:0000313" key="7">
    <source>
        <dbReference type="Proteomes" id="UP001140272"/>
    </source>
</evidence>
<name>A0A9X2YC81_9MYCO</name>